<evidence type="ECO:0000256" key="3">
    <source>
        <dbReference type="PIRSR" id="PIRSR005384-1"/>
    </source>
</evidence>
<reference evidence="4" key="1">
    <citation type="submission" date="2019-03" db="EMBL/GenBank/DDBJ databases">
        <authorList>
            <consortium name="Pathogen Informatics"/>
        </authorList>
    </citation>
    <scope>NUCLEOTIDE SEQUENCE</scope>
    <source>
        <strain evidence="4">Unknown</strain>
    </source>
</reference>
<dbReference type="Pfam" id="PF02502">
    <property type="entry name" value="LacAB_rpiB"/>
    <property type="match status" value="1"/>
</dbReference>
<dbReference type="GO" id="GO:0005975">
    <property type="term" value="P:carbohydrate metabolic process"/>
    <property type="evidence" value="ECO:0007669"/>
    <property type="project" value="InterPro"/>
</dbReference>
<dbReference type="InterPro" id="IPR003500">
    <property type="entry name" value="RpiB_LacA_LacB"/>
</dbReference>
<sequence>MKTIAIGADHIGLAHKTFLIEKLRSQGYKLLDMGTFDEQRTDYPLYAEKVAHAIQTQQADCGILICGTGIGISIAANKFSHIRCALCAEEYSTLMSREHNDSNIIAFGAKVISLERALALATLWLNTAYEGGRHQRRLEMMERFK</sequence>
<dbReference type="SUPFAM" id="SSF89623">
    <property type="entry name" value="Ribose/Galactose isomerase RpiB/AlsB"/>
    <property type="match status" value="1"/>
</dbReference>
<dbReference type="InterPro" id="IPR036569">
    <property type="entry name" value="RpiB_LacA_LacB_sf"/>
</dbReference>
<dbReference type="EMBL" id="CAAHDN010000007">
    <property type="protein sequence ID" value="VGM95105.1"/>
    <property type="molecule type" value="Genomic_DNA"/>
</dbReference>
<dbReference type="AlphaFoldDB" id="A0A486XBQ8"/>
<comment type="similarity">
    <text evidence="1">Belongs to the LacAB/RpiB family.</text>
</comment>
<dbReference type="InterPro" id="IPR004785">
    <property type="entry name" value="RpiB"/>
</dbReference>
<feature type="active site" description="Proton donor" evidence="3">
    <location>
        <position position="99"/>
    </location>
</feature>
<evidence type="ECO:0000256" key="1">
    <source>
        <dbReference type="ARBA" id="ARBA00008754"/>
    </source>
</evidence>
<organism evidence="4">
    <name type="scientific">uncultured Avibacterium sp</name>
    <dbReference type="NCBI Taxonomy" id="1936169"/>
    <lineage>
        <taxon>Bacteria</taxon>
        <taxon>Pseudomonadati</taxon>
        <taxon>Pseudomonadota</taxon>
        <taxon>Gammaproteobacteria</taxon>
        <taxon>Pasteurellales</taxon>
        <taxon>Pasteurellaceae</taxon>
        <taxon>Avibacterium</taxon>
        <taxon>environmental samples</taxon>
    </lineage>
</organism>
<evidence type="ECO:0000256" key="2">
    <source>
        <dbReference type="ARBA" id="ARBA00023235"/>
    </source>
</evidence>
<gene>
    <name evidence="4" type="primary">rpiB</name>
    <name evidence="4" type="ORF">NCTC4101_00464</name>
</gene>
<protein>
    <submittedName>
        <fullName evidence="4">Ribose-5-phosphate isomerase B</fullName>
        <ecNumber evidence="4">5.3.1.6</ecNumber>
    </submittedName>
</protein>
<dbReference type="NCBIfam" id="TIGR01120">
    <property type="entry name" value="rpiB"/>
    <property type="match status" value="1"/>
</dbReference>
<proteinExistence type="inferred from homology"/>
<dbReference type="EC" id="5.3.1.6" evidence="4"/>
<dbReference type="Gene3D" id="3.40.1400.10">
    <property type="entry name" value="Sugar-phosphate isomerase, RpiB/LacA/LacB"/>
    <property type="match status" value="1"/>
</dbReference>
<dbReference type="PANTHER" id="PTHR30345:SF0">
    <property type="entry name" value="DNA DAMAGE-REPAIR_TOLERATION PROTEIN DRT102"/>
    <property type="match status" value="1"/>
</dbReference>
<dbReference type="PANTHER" id="PTHR30345">
    <property type="entry name" value="RIBOSE-5-PHOSPHATE ISOMERASE B"/>
    <property type="match status" value="1"/>
</dbReference>
<dbReference type="PIRSF" id="PIRSF005384">
    <property type="entry name" value="RpiB_LacA_B"/>
    <property type="match status" value="1"/>
</dbReference>
<evidence type="ECO:0000313" key="4">
    <source>
        <dbReference type="EMBL" id="VGM95105.1"/>
    </source>
</evidence>
<name>A0A486XBQ8_9PAST</name>
<dbReference type="GO" id="GO:0004751">
    <property type="term" value="F:ribose-5-phosphate isomerase activity"/>
    <property type="evidence" value="ECO:0007669"/>
    <property type="project" value="UniProtKB-EC"/>
</dbReference>
<keyword evidence="2 4" id="KW-0413">Isomerase</keyword>
<accession>A0A486XBQ8</accession>
<feature type="active site" description="Proton acceptor" evidence="3">
    <location>
        <position position="66"/>
    </location>
</feature>
<dbReference type="NCBIfam" id="NF004051">
    <property type="entry name" value="PRK05571.1"/>
    <property type="match status" value="1"/>
</dbReference>
<dbReference type="NCBIfam" id="TIGR00689">
    <property type="entry name" value="rpiB_lacA_lacB"/>
    <property type="match status" value="1"/>
</dbReference>